<dbReference type="RefSeq" id="WP_110472692.1">
    <property type="nucleotide sequence ID" value="NZ_QJSP01000025.1"/>
</dbReference>
<evidence type="ECO:0000313" key="5">
    <source>
        <dbReference type="Proteomes" id="UP000247591"/>
    </source>
</evidence>
<proteinExistence type="predicted"/>
<sequence>MGKHSAPKRKSRSPFALVALVPIGLVAAAATAEAGHQLTESPTSQVADRAPATTDASPEPAPAAAPVTAQPVVAAPAPAVPAPSAAPEAVPASVATGAIPKINWEAYHAAGSKLAQELPGCGISWQLIAGIGRVESTHANNGKADGTGELEIPILGPVLDGSLAGNNVIHDTDGGALDGDPNFDRAVGPMQFLPSTWKHYAEDGNGDGVADPQNLFDAALTTGRYLCDGNLDLRDPAQQVTAVLRYNNSMEYVSNVRGWAQGY</sequence>
<evidence type="ECO:0000313" key="4">
    <source>
        <dbReference type="EMBL" id="PYE12125.1"/>
    </source>
</evidence>
<dbReference type="PANTHER" id="PTHR30163:SF8">
    <property type="entry name" value="LYTIC MUREIN TRANSGLYCOSYLASE"/>
    <property type="match status" value="1"/>
</dbReference>
<reference evidence="4 5" key="1">
    <citation type="submission" date="2018-06" db="EMBL/GenBank/DDBJ databases">
        <title>Genomic Encyclopedia of Type Strains, Phase IV (KMG-IV): sequencing the most valuable type-strain genomes for metagenomic binning, comparative biology and taxonomic classification.</title>
        <authorList>
            <person name="Goeker M."/>
        </authorList>
    </citation>
    <scope>NUCLEOTIDE SEQUENCE [LARGE SCALE GENOMIC DNA]</scope>
    <source>
        <strain evidence="4 5">DSM 45521</strain>
    </source>
</reference>
<feature type="compositionally biased region" description="Low complexity" evidence="1">
    <location>
        <begin position="50"/>
        <end position="67"/>
    </location>
</feature>
<dbReference type="CDD" id="cd13399">
    <property type="entry name" value="Slt35-like"/>
    <property type="match status" value="1"/>
</dbReference>
<feature type="domain" description="Transglycosylase SLT" evidence="3">
    <location>
        <begin position="186"/>
        <end position="227"/>
    </location>
</feature>
<organism evidence="4 5">
    <name type="scientific">Williamsia limnetica</name>
    <dbReference type="NCBI Taxonomy" id="882452"/>
    <lineage>
        <taxon>Bacteria</taxon>
        <taxon>Bacillati</taxon>
        <taxon>Actinomycetota</taxon>
        <taxon>Actinomycetes</taxon>
        <taxon>Mycobacteriales</taxon>
        <taxon>Nocardiaceae</taxon>
        <taxon>Williamsia</taxon>
    </lineage>
</organism>
<dbReference type="GO" id="GO:0008933">
    <property type="term" value="F:peptidoglycan lytic transglycosylase activity"/>
    <property type="evidence" value="ECO:0007669"/>
    <property type="project" value="TreeGrafter"/>
</dbReference>
<dbReference type="Proteomes" id="UP000247591">
    <property type="component" value="Unassembled WGS sequence"/>
</dbReference>
<keyword evidence="2" id="KW-0732">Signal</keyword>
<comment type="caution">
    <text evidence="4">The sequence shown here is derived from an EMBL/GenBank/DDBJ whole genome shotgun (WGS) entry which is preliminary data.</text>
</comment>
<evidence type="ECO:0000259" key="3">
    <source>
        <dbReference type="Pfam" id="PF13406"/>
    </source>
</evidence>
<dbReference type="InterPro" id="IPR023346">
    <property type="entry name" value="Lysozyme-like_dom_sf"/>
</dbReference>
<dbReference type="Pfam" id="PF13406">
    <property type="entry name" value="SLT_2"/>
    <property type="match status" value="1"/>
</dbReference>
<dbReference type="PANTHER" id="PTHR30163">
    <property type="entry name" value="MEMBRANE-BOUND LYTIC MUREIN TRANSGLYCOSYLASE B"/>
    <property type="match status" value="1"/>
</dbReference>
<feature type="chain" id="PRO_5016407518" evidence="2">
    <location>
        <begin position="35"/>
        <end position="263"/>
    </location>
</feature>
<dbReference type="InterPro" id="IPR031304">
    <property type="entry name" value="SLT_2"/>
</dbReference>
<accession>A0A318RC12</accession>
<dbReference type="SUPFAM" id="SSF53955">
    <property type="entry name" value="Lysozyme-like"/>
    <property type="match status" value="1"/>
</dbReference>
<dbReference type="GO" id="GO:0009253">
    <property type="term" value="P:peptidoglycan catabolic process"/>
    <property type="evidence" value="ECO:0007669"/>
    <property type="project" value="TreeGrafter"/>
</dbReference>
<protein>
    <submittedName>
        <fullName evidence="4">Membrane-bound lytic murein transglycosylase B</fullName>
    </submittedName>
</protein>
<keyword evidence="5" id="KW-1185">Reference proteome</keyword>
<name>A0A318RC12_WILLI</name>
<gene>
    <name evidence="4" type="ORF">DFR67_12546</name>
</gene>
<feature type="region of interest" description="Disordered" evidence="1">
    <location>
        <begin position="32"/>
        <end position="67"/>
    </location>
</feature>
<dbReference type="AlphaFoldDB" id="A0A318RC12"/>
<dbReference type="OrthoDB" id="9796191at2"/>
<evidence type="ECO:0000256" key="2">
    <source>
        <dbReference type="SAM" id="SignalP"/>
    </source>
</evidence>
<dbReference type="InterPro" id="IPR043426">
    <property type="entry name" value="MltB-like"/>
</dbReference>
<evidence type="ECO:0000256" key="1">
    <source>
        <dbReference type="SAM" id="MobiDB-lite"/>
    </source>
</evidence>
<dbReference type="EMBL" id="QJSP01000025">
    <property type="protein sequence ID" value="PYE12125.1"/>
    <property type="molecule type" value="Genomic_DNA"/>
</dbReference>
<dbReference type="Gene3D" id="1.10.530.10">
    <property type="match status" value="1"/>
</dbReference>
<feature type="signal peptide" evidence="2">
    <location>
        <begin position="1"/>
        <end position="34"/>
    </location>
</feature>